<dbReference type="InterPro" id="IPR039425">
    <property type="entry name" value="RNA_pol_sigma-70-like"/>
</dbReference>
<keyword evidence="3" id="KW-0731">Sigma factor</keyword>
<dbReference type="Pfam" id="PF08281">
    <property type="entry name" value="Sigma70_r4_2"/>
    <property type="match status" value="1"/>
</dbReference>
<proteinExistence type="inferred from homology"/>
<sequence>MSNEMWDDNQLVQEVLAGRTAAFQELVARYGPGAQYYFWSRCGENRETAEDLTQEAFLRAFRSLRTYQIGSSFRKWFRTICHHLAIDHAQSRRPSGPPGPPPPAVPPACPARLAVQRQIIEEALRLLTPRQREVFELKYLWDATVEEVAQTLDLPVGTVKTDLTQARRRLLEVLEEKGNL</sequence>
<gene>
    <name evidence="8" type="ORF">OZSIB_1667</name>
</gene>
<keyword evidence="4" id="KW-0238">DNA-binding</keyword>
<dbReference type="InterPro" id="IPR013249">
    <property type="entry name" value="RNA_pol_sigma70_r4_t2"/>
</dbReference>
<dbReference type="GO" id="GO:0003677">
    <property type="term" value="F:DNA binding"/>
    <property type="evidence" value="ECO:0007669"/>
    <property type="project" value="UniProtKB-KW"/>
</dbReference>
<dbReference type="Pfam" id="PF04542">
    <property type="entry name" value="Sigma70_r2"/>
    <property type="match status" value="1"/>
</dbReference>
<evidence type="ECO:0000259" key="7">
    <source>
        <dbReference type="Pfam" id="PF08281"/>
    </source>
</evidence>
<evidence type="ECO:0000256" key="2">
    <source>
        <dbReference type="ARBA" id="ARBA00023015"/>
    </source>
</evidence>
<dbReference type="InterPro" id="IPR007627">
    <property type="entry name" value="RNA_pol_sigma70_r2"/>
</dbReference>
<dbReference type="Gene3D" id="1.10.10.10">
    <property type="entry name" value="Winged helix-like DNA-binding domain superfamily/Winged helix DNA-binding domain"/>
    <property type="match status" value="1"/>
</dbReference>
<dbReference type="Proteomes" id="UP000252355">
    <property type="component" value="Unassembled WGS sequence"/>
</dbReference>
<feature type="domain" description="RNA polymerase sigma factor 70 region 4 type 2" evidence="7">
    <location>
        <begin position="117"/>
        <end position="170"/>
    </location>
</feature>
<evidence type="ECO:0000313" key="9">
    <source>
        <dbReference type="Proteomes" id="UP000252355"/>
    </source>
</evidence>
<evidence type="ECO:0000313" key="8">
    <source>
        <dbReference type="EMBL" id="RCK78290.1"/>
    </source>
</evidence>
<dbReference type="NCBIfam" id="TIGR02937">
    <property type="entry name" value="sigma70-ECF"/>
    <property type="match status" value="1"/>
</dbReference>
<dbReference type="PANTHER" id="PTHR43133">
    <property type="entry name" value="RNA POLYMERASE ECF-TYPE SIGMA FACTO"/>
    <property type="match status" value="1"/>
</dbReference>
<accession>A0A367ZJT0</accession>
<name>A0A367ZJT0_9BACT</name>
<comment type="caution">
    <text evidence="8">The sequence shown here is derived from an EMBL/GenBank/DDBJ whole genome shotgun (WGS) entry which is preliminary data.</text>
</comment>
<dbReference type="GO" id="GO:0016987">
    <property type="term" value="F:sigma factor activity"/>
    <property type="evidence" value="ECO:0007669"/>
    <property type="project" value="UniProtKB-KW"/>
</dbReference>
<evidence type="ECO:0000256" key="4">
    <source>
        <dbReference type="ARBA" id="ARBA00023125"/>
    </source>
</evidence>
<organism evidence="8 9">
    <name type="scientific">Candidatus Ozemobacter sibiricus</name>
    <dbReference type="NCBI Taxonomy" id="2268124"/>
    <lineage>
        <taxon>Bacteria</taxon>
        <taxon>Candidatus Ozemobacteria</taxon>
        <taxon>Candidatus Ozemobacterales</taxon>
        <taxon>Candidatus Ozemobacteraceae</taxon>
        <taxon>Candidatus Ozemobacter</taxon>
    </lineage>
</organism>
<dbReference type="SUPFAM" id="SSF88659">
    <property type="entry name" value="Sigma3 and sigma4 domains of RNA polymerase sigma factors"/>
    <property type="match status" value="1"/>
</dbReference>
<dbReference type="InterPro" id="IPR014284">
    <property type="entry name" value="RNA_pol_sigma-70_dom"/>
</dbReference>
<protein>
    <submittedName>
        <fullName evidence="8">RNA polymerase sigma-70 factor, ECF subfamily</fullName>
    </submittedName>
</protein>
<dbReference type="InterPro" id="IPR013324">
    <property type="entry name" value="RNA_pol_sigma_r3/r4-like"/>
</dbReference>
<dbReference type="InterPro" id="IPR036388">
    <property type="entry name" value="WH-like_DNA-bd_sf"/>
</dbReference>
<dbReference type="CDD" id="cd06171">
    <property type="entry name" value="Sigma70_r4"/>
    <property type="match status" value="1"/>
</dbReference>
<reference evidence="8 9" key="1">
    <citation type="submission" date="2018-05" db="EMBL/GenBank/DDBJ databases">
        <title>A metagenomic window into the 2 km-deep terrestrial subsurface aquifer revealed taxonomically and functionally diverse microbial community comprising novel uncultured bacterial lineages.</title>
        <authorList>
            <person name="Kadnikov V.V."/>
            <person name="Mardanov A.V."/>
            <person name="Beletsky A.V."/>
            <person name="Banks D."/>
            <person name="Pimenov N.V."/>
            <person name="Frank Y.A."/>
            <person name="Karnachuk O.V."/>
            <person name="Ravin N.V."/>
        </authorList>
    </citation>
    <scope>NUCLEOTIDE SEQUENCE [LARGE SCALE GENOMIC DNA]</scope>
    <source>
        <strain evidence="8">BY5</strain>
    </source>
</reference>
<evidence type="ECO:0000256" key="3">
    <source>
        <dbReference type="ARBA" id="ARBA00023082"/>
    </source>
</evidence>
<evidence type="ECO:0000256" key="1">
    <source>
        <dbReference type="ARBA" id="ARBA00010641"/>
    </source>
</evidence>
<evidence type="ECO:0000259" key="6">
    <source>
        <dbReference type="Pfam" id="PF04542"/>
    </source>
</evidence>
<keyword evidence="2" id="KW-0805">Transcription regulation</keyword>
<dbReference type="SUPFAM" id="SSF88946">
    <property type="entry name" value="Sigma2 domain of RNA polymerase sigma factors"/>
    <property type="match status" value="1"/>
</dbReference>
<feature type="domain" description="RNA polymerase sigma-70 region 2" evidence="6">
    <location>
        <begin position="27"/>
        <end position="93"/>
    </location>
</feature>
<dbReference type="Gene3D" id="1.10.1740.10">
    <property type="match status" value="1"/>
</dbReference>
<dbReference type="InterPro" id="IPR013325">
    <property type="entry name" value="RNA_pol_sigma_r2"/>
</dbReference>
<comment type="similarity">
    <text evidence="1">Belongs to the sigma-70 factor family. ECF subfamily.</text>
</comment>
<dbReference type="EMBL" id="QOQW01000025">
    <property type="protein sequence ID" value="RCK78290.1"/>
    <property type="molecule type" value="Genomic_DNA"/>
</dbReference>
<evidence type="ECO:0000256" key="5">
    <source>
        <dbReference type="ARBA" id="ARBA00023163"/>
    </source>
</evidence>
<dbReference type="GO" id="GO:0006352">
    <property type="term" value="P:DNA-templated transcription initiation"/>
    <property type="evidence" value="ECO:0007669"/>
    <property type="project" value="InterPro"/>
</dbReference>
<keyword evidence="5" id="KW-0804">Transcription</keyword>
<dbReference type="AlphaFoldDB" id="A0A367ZJT0"/>
<dbReference type="PANTHER" id="PTHR43133:SF8">
    <property type="entry name" value="RNA POLYMERASE SIGMA FACTOR HI_1459-RELATED"/>
    <property type="match status" value="1"/>
</dbReference>